<feature type="region of interest" description="Disordered" evidence="1">
    <location>
        <begin position="484"/>
        <end position="506"/>
    </location>
</feature>
<dbReference type="InParanoid" id="A0A6J0BC44"/>
<dbReference type="Pfam" id="PF15072">
    <property type="entry name" value="HROB"/>
    <property type="match status" value="1"/>
</dbReference>
<evidence type="ECO:0000259" key="2">
    <source>
        <dbReference type="Pfam" id="PF15072"/>
    </source>
</evidence>
<protein>
    <submittedName>
        <fullName evidence="4">Uncharacterized protein LOC107218398</fullName>
    </submittedName>
</protein>
<feature type="compositionally biased region" description="Polar residues" evidence="1">
    <location>
        <begin position="434"/>
        <end position="449"/>
    </location>
</feature>
<sequence length="723" mass="80883">MFEGEDFDLADLDEDFLNDASQKVRENQSEATSDKKTISFKRFKSDEYLPVDGKSETTEFATTSTSVVGEDKTDRTSLLLERLKQRRNVASDRNTQRNTAGADSQTLRSEKSNLFKEPLSHQTNTDSKLNAILERLGKANPKSSRSGSLFSSVERSKLTNTNNFDTVNSFKSKLPDTAVKSPMKVGKPSYNKHVTLVRKFPGPAGLLPDSSSETIAPFIPDSAHLENNNDSIDNMKAVDDNTSVFSEYCSQNTTNLFSEGAWQLLLSDVTEGFFDNHEISTIKKKLLANSYKNCKIPFLAGVVQRVDFSRPDPLVVLRDCTGTIEGTISKDILVKYPYFVDIGTVLFLGNVPFLTVGTYLKKHHFIVMLKNVINVYTKKAKTFTTLEMNARLESLKNQNHSLKSVDNRAFNSLCSSNSNIGSRLYNDRGKTYEKSNPQSYFSNLRNGTNPDDNLNYTAKHRNNNVRQSVETSYFSAVTKKQINSEDAKNSTSKCENPPYLDNEESSHTMKEHQISSKCIINKNVKFAVESKDFDDEFSASFLDIDDELVSQAMTNIDSVAHEEIETKSTISNEQHTDGSKTNSVQCVTVQSSANSTRETESVPKAFSSCIDNLDKSVTNSEKVTAFSTVNGKLNASKVSETKLKLAMFRSNDDLTPPDYQNIDIISIQNDNIRKFQEKNPERDKPTSTSNFMSGIADDSDEEFLSQLDVESIVSRYNKLSNVN</sequence>
<evidence type="ECO:0000313" key="4">
    <source>
        <dbReference type="RefSeq" id="XP_015511742.2"/>
    </source>
</evidence>
<dbReference type="GO" id="GO:0000725">
    <property type="term" value="P:recombinational repair"/>
    <property type="evidence" value="ECO:0007669"/>
    <property type="project" value="InterPro"/>
</dbReference>
<feature type="region of interest" description="Disordered" evidence="1">
    <location>
        <begin position="425"/>
        <end position="449"/>
    </location>
</feature>
<name>A0A6J0BC44_NEOLC</name>
<dbReference type="InterPro" id="IPR058570">
    <property type="entry name" value="HROB_OB"/>
</dbReference>
<evidence type="ECO:0000313" key="3">
    <source>
        <dbReference type="Proteomes" id="UP000829291"/>
    </source>
</evidence>
<proteinExistence type="predicted"/>
<feature type="compositionally biased region" description="Polar residues" evidence="1">
    <location>
        <begin position="91"/>
        <end position="107"/>
    </location>
</feature>
<feature type="region of interest" description="Disordered" evidence="1">
    <location>
        <begin position="85"/>
        <end position="125"/>
    </location>
</feature>
<dbReference type="Proteomes" id="UP000829291">
    <property type="component" value="Chromosome 6"/>
</dbReference>
<keyword evidence="3" id="KW-1185">Reference proteome</keyword>
<feature type="domain" description="Homologous recombination OB-fold protein OB-fold" evidence="2">
    <location>
        <begin position="295"/>
        <end position="378"/>
    </location>
</feature>
<dbReference type="OrthoDB" id="21443at2759"/>
<dbReference type="GeneID" id="107218398"/>
<feature type="region of interest" description="Disordered" evidence="1">
    <location>
        <begin position="678"/>
        <end position="697"/>
    </location>
</feature>
<accession>A0A6J0BC44</accession>
<gene>
    <name evidence="4" type="primary">LOC107218398</name>
</gene>
<organism evidence="4">
    <name type="scientific">Neodiprion lecontei</name>
    <name type="common">Redheaded pine sawfly</name>
    <dbReference type="NCBI Taxonomy" id="441921"/>
    <lineage>
        <taxon>Eukaryota</taxon>
        <taxon>Metazoa</taxon>
        <taxon>Ecdysozoa</taxon>
        <taxon>Arthropoda</taxon>
        <taxon>Hexapoda</taxon>
        <taxon>Insecta</taxon>
        <taxon>Pterygota</taxon>
        <taxon>Neoptera</taxon>
        <taxon>Endopterygota</taxon>
        <taxon>Hymenoptera</taxon>
        <taxon>Tenthredinoidea</taxon>
        <taxon>Diprionidae</taxon>
        <taxon>Diprioninae</taxon>
        <taxon>Neodiprion</taxon>
    </lineage>
</organism>
<dbReference type="AlphaFoldDB" id="A0A6J0BC44"/>
<reference evidence="4" key="1">
    <citation type="submission" date="2025-08" db="UniProtKB">
        <authorList>
            <consortium name="RefSeq"/>
        </authorList>
    </citation>
    <scope>IDENTIFICATION</scope>
    <source>
        <tissue evidence="4">Thorax and Abdomen</tissue>
    </source>
</reference>
<dbReference type="RefSeq" id="XP_015511742.2">
    <property type="nucleotide sequence ID" value="XM_015656256.2"/>
</dbReference>
<dbReference type="KEGG" id="nlo:107218398"/>
<evidence type="ECO:0000256" key="1">
    <source>
        <dbReference type="SAM" id="MobiDB-lite"/>
    </source>
</evidence>